<protein>
    <submittedName>
        <fullName evidence="2">Uncharacterized protein</fullName>
    </submittedName>
</protein>
<evidence type="ECO:0000256" key="1">
    <source>
        <dbReference type="SAM" id="SignalP"/>
    </source>
</evidence>
<reference evidence="2 3" key="1">
    <citation type="journal article" date="2009" name="Stand. Genomic Sci.">
        <title>Complete genome sequence of Pirellula staleyi type strain (ATCC 27377).</title>
        <authorList>
            <person name="Clum A."/>
            <person name="Tindall B.J."/>
            <person name="Sikorski J."/>
            <person name="Ivanova N."/>
            <person name="Mavrommatis K."/>
            <person name="Lucas S."/>
            <person name="Glavina del Rio T."/>
            <person name="Nolan M."/>
            <person name="Chen F."/>
            <person name="Tice H."/>
            <person name="Pitluck S."/>
            <person name="Cheng J.F."/>
            <person name="Chertkov O."/>
            <person name="Brettin T."/>
            <person name="Han C."/>
            <person name="Detter J.C."/>
            <person name="Kuske C."/>
            <person name="Bruce D."/>
            <person name="Goodwin L."/>
            <person name="Ovchinikova G."/>
            <person name="Pati A."/>
            <person name="Mikhailova N."/>
            <person name="Chen A."/>
            <person name="Palaniappan K."/>
            <person name="Land M."/>
            <person name="Hauser L."/>
            <person name="Chang Y.J."/>
            <person name="Jeffries C.D."/>
            <person name="Chain P."/>
            <person name="Rohde M."/>
            <person name="Goker M."/>
            <person name="Bristow J."/>
            <person name="Eisen J.A."/>
            <person name="Markowitz V."/>
            <person name="Hugenholtz P."/>
            <person name="Kyrpides N.C."/>
            <person name="Klenk H.P."/>
            <person name="Lapidus A."/>
        </authorList>
    </citation>
    <scope>NUCLEOTIDE SEQUENCE [LARGE SCALE GENOMIC DNA]</scope>
    <source>
        <strain evidence="3">ATCC 27377 / DSM 6068 / ICPB 4128</strain>
    </source>
</reference>
<dbReference type="KEGG" id="psl:Psta_1897"/>
<dbReference type="Proteomes" id="UP000001887">
    <property type="component" value="Chromosome"/>
</dbReference>
<dbReference type="eggNOG" id="ENOG5030VGZ">
    <property type="taxonomic scope" value="Bacteria"/>
</dbReference>
<keyword evidence="1" id="KW-0732">Signal</keyword>
<proteinExistence type="predicted"/>
<evidence type="ECO:0000313" key="2">
    <source>
        <dbReference type="EMBL" id="ADB16571.1"/>
    </source>
</evidence>
<feature type="chain" id="PRO_5003035921" evidence="1">
    <location>
        <begin position="41"/>
        <end position="358"/>
    </location>
</feature>
<gene>
    <name evidence="2" type="ordered locus">Psta_1897</name>
</gene>
<dbReference type="EMBL" id="CP001848">
    <property type="protein sequence ID" value="ADB16571.1"/>
    <property type="molecule type" value="Genomic_DNA"/>
</dbReference>
<dbReference type="AlphaFoldDB" id="D2QZT8"/>
<keyword evidence="3" id="KW-1185">Reference proteome</keyword>
<sequence length="358" mass="39928" precursor="true">MSTPTCYQALQAMCAKYCQALFCAAMAASILGAAASPVMAQSPGPGPSRQLAPGILTVIPPKPEEEEMVSGPTLLAEIPAEISELDYTPNFTPKSATLLEQAKAATLRRTIWNLEFAFKPMRMIIIDVPQTSGKAQKKLIWYMVYRVKNNGGHLSAKEAVETVTDSIEHKRFEIEKTNEVEVFGRKGTSLRFFPQFVLASREYEKSYLDRVIPAAMAPIKAREFPGDKQVALYDSLAISEVNIPLSDAMNDRSVWGVVTWEDVDPRIDYFSVYVQGLTNAYKYEDPVGAFTKGSAPGTGRKFTTKTLQLNFWRPGDAVAQNEDEIRYGVRLDSNEAEQQRIFALYGVSGRLDHLWLYQ</sequence>
<dbReference type="HOGENOM" id="CLU_778180_0_0_0"/>
<evidence type="ECO:0000313" key="3">
    <source>
        <dbReference type="Proteomes" id="UP000001887"/>
    </source>
</evidence>
<accession>D2QZT8</accession>
<organism evidence="2 3">
    <name type="scientific">Pirellula staleyi (strain ATCC 27377 / DSM 6068 / ICPB 4128)</name>
    <name type="common">Pirella staleyi</name>
    <dbReference type="NCBI Taxonomy" id="530564"/>
    <lineage>
        <taxon>Bacteria</taxon>
        <taxon>Pseudomonadati</taxon>
        <taxon>Planctomycetota</taxon>
        <taxon>Planctomycetia</taxon>
        <taxon>Pirellulales</taxon>
        <taxon>Pirellulaceae</taxon>
        <taxon>Pirellula</taxon>
    </lineage>
</organism>
<name>D2QZT8_PIRSD</name>
<feature type="signal peptide" evidence="1">
    <location>
        <begin position="1"/>
        <end position="40"/>
    </location>
</feature>